<organism evidence="2 3">
    <name type="scientific">Salinibacter ruber</name>
    <dbReference type="NCBI Taxonomy" id="146919"/>
    <lineage>
        <taxon>Bacteria</taxon>
        <taxon>Pseudomonadati</taxon>
        <taxon>Rhodothermota</taxon>
        <taxon>Rhodothermia</taxon>
        <taxon>Rhodothermales</taxon>
        <taxon>Salinibacteraceae</taxon>
        <taxon>Salinibacter</taxon>
    </lineage>
</organism>
<gene>
    <name evidence="2" type="ORF">GGQ01_002798</name>
</gene>
<evidence type="ECO:0000256" key="1">
    <source>
        <dbReference type="SAM" id="MobiDB-lite"/>
    </source>
</evidence>
<dbReference type="RefSeq" id="WP_259091089.1">
    <property type="nucleotide sequence ID" value="NZ_JANTZY010000022.1"/>
</dbReference>
<accession>A0A9X2UMR5</accession>
<reference evidence="2" key="1">
    <citation type="submission" date="2022-08" db="EMBL/GenBank/DDBJ databases">
        <title>Genomic Encyclopedia of Type Strains, Phase V (KMG-V): Genome sequencing to study the core and pangenomes of soil and plant-associated prokaryotes.</title>
        <authorList>
            <person name="Whitman W."/>
        </authorList>
    </citation>
    <scope>NUCLEOTIDE SEQUENCE</scope>
    <source>
        <strain evidence="2">SP3012</strain>
    </source>
</reference>
<proteinExistence type="predicted"/>
<protein>
    <submittedName>
        <fullName evidence="2">HicB family RNase H-like nuclease</fullName>
    </submittedName>
</protein>
<feature type="region of interest" description="Disordered" evidence="1">
    <location>
        <begin position="1"/>
        <end position="93"/>
    </location>
</feature>
<dbReference type="InterPro" id="IPR010985">
    <property type="entry name" value="Ribbon_hlx_hlx"/>
</dbReference>
<dbReference type="Gene3D" id="1.10.1220.10">
    <property type="entry name" value="Met repressor-like"/>
    <property type="match status" value="1"/>
</dbReference>
<dbReference type="Proteomes" id="UP001155040">
    <property type="component" value="Unassembled WGS sequence"/>
</dbReference>
<sequence>MSDNSPTSDNSRESNDFPVGNDSTSDDPTSDSSSSGDSPRQGSSQGSPKESSSGSSPLGDDVFGSASGGDVSSSQDTSDLKDSVGQDTTQLNVKIPTEIHRRLKAYSARTGTPMKEVVANVLAESLEE</sequence>
<comment type="caution">
    <text evidence="2">The sequence shown here is derived from an EMBL/GenBank/DDBJ whole genome shotgun (WGS) entry which is preliminary data.</text>
</comment>
<evidence type="ECO:0000313" key="3">
    <source>
        <dbReference type="Proteomes" id="UP001155040"/>
    </source>
</evidence>
<dbReference type="InterPro" id="IPR013321">
    <property type="entry name" value="Arc_rbn_hlx_hlx"/>
</dbReference>
<name>A0A9X2UMR5_9BACT</name>
<dbReference type="AlphaFoldDB" id="A0A9X2UMR5"/>
<dbReference type="EMBL" id="JANUBF010000024">
    <property type="protein sequence ID" value="MCS4037711.1"/>
    <property type="molecule type" value="Genomic_DNA"/>
</dbReference>
<dbReference type="SUPFAM" id="SSF47598">
    <property type="entry name" value="Ribbon-helix-helix"/>
    <property type="match status" value="1"/>
</dbReference>
<feature type="compositionally biased region" description="Low complexity" evidence="1">
    <location>
        <begin position="30"/>
        <end position="56"/>
    </location>
</feature>
<dbReference type="GO" id="GO:0006355">
    <property type="term" value="P:regulation of DNA-templated transcription"/>
    <property type="evidence" value="ECO:0007669"/>
    <property type="project" value="InterPro"/>
</dbReference>
<evidence type="ECO:0000313" key="2">
    <source>
        <dbReference type="EMBL" id="MCS4037711.1"/>
    </source>
</evidence>